<comment type="subcellular location">
    <subcellularLocation>
        <location evidence="1 5 6">Nucleus</location>
    </subcellularLocation>
</comment>
<evidence type="ECO:0000256" key="1">
    <source>
        <dbReference type="ARBA" id="ARBA00004123"/>
    </source>
</evidence>
<name>A0A9X9LSD3_GULGU</name>
<feature type="region of interest" description="Disordered" evidence="7">
    <location>
        <begin position="1"/>
        <end position="58"/>
    </location>
</feature>
<dbReference type="SMART" id="SM00389">
    <property type="entry name" value="HOX"/>
    <property type="match status" value="1"/>
</dbReference>
<dbReference type="InterPro" id="IPR009057">
    <property type="entry name" value="Homeodomain-like_sf"/>
</dbReference>
<reference evidence="9 10" key="1">
    <citation type="submission" date="2018-10" db="EMBL/GenBank/DDBJ databases">
        <authorList>
            <person name="Ekblom R."/>
            <person name="Jareborg N."/>
        </authorList>
    </citation>
    <scope>NUCLEOTIDE SEQUENCE [LARGE SCALE GENOMIC DNA]</scope>
    <source>
        <tissue evidence="9">Muscle</tissue>
    </source>
</reference>
<dbReference type="CDD" id="cd00086">
    <property type="entry name" value="homeodomain"/>
    <property type="match status" value="1"/>
</dbReference>
<dbReference type="GO" id="GO:0000981">
    <property type="term" value="F:DNA-binding transcription factor activity, RNA polymerase II-specific"/>
    <property type="evidence" value="ECO:0007669"/>
    <property type="project" value="TreeGrafter"/>
</dbReference>
<evidence type="ECO:0000313" key="10">
    <source>
        <dbReference type="Proteomes" id="UP000269945"/>
    </source>
</evidence>
<dbReference type="PANTHER" id="PTHR45793">
    <property type="entry name" value="HOMEOBOX PROTEIN"/>
    <property type="match status" value="1"/>
</dbReference>
<dbReference type="Gene3D" id="1.10.10.60">
    <property type="entry name" value="Homeodomain-like"/>
    <property type="match status" value="1"/>
</dbReference>
<organism evidence="9 10">
    <name type="scientific">Gulo gulo</name>
    <name type="common">Wolverine</name>
    <name type="synonym">Gluton</name>
    <dbReference type="NCBI Taxonomy" id="48420"/>
    <lineage>
        <taxon>Eukaryota</taxon>
        <taxon>Metazoa</taxon>
        <taxon>Chordata</taxon>
        <taxon>Craniata</taxon>
        <taxon>Vertebrata</taxon>
        <taxon>Euteleostomi</taxon>
        <taxon>Mammalia</taxon>
        <taxon>Eutheria</taxon>
        <taxon>Laurasiatheria</taxon>
        <taxon>Carnivora</taxon>
        <taxon>Caniformia</taxon>
        <taxon>Musteloidea</taxon>
        <taxon>Mustelidae</taxon>
        <taxon>Guloninae</taxon>
        <taxon>Gulo</taxon>
    </lineage>
</organism>
<keyword evidence="4 5" id="KW-0539">Nucleus</keyword>
<dbReference type="Proteomes" id="UP000269945">
    <property type="component" value="Unassembled WGS sequence"/>
</dbReference>
<sequence>MSSAGDLPKGKHQKRSQRKGTTFTEKQLADLASSLSRNPYPSPQPSERNGLETGDHPTVLQVWFKNHRAKLRRPKQ</sequence>
<proteinExistence type="predicted"/>
<evidence type="ECO:0000259" key="8">
    <source>
        <dbReference type="PROSITE" id="PS50071"/>
    </source>
</evidence>
<protein>
    <recommendedName>
        <fullName evidence="8">Homeobox domain-containing protein</fullName>
    </recommendedName>
</protein>
<dbReference type="PANTHER" id="PTHR45793:SF15">
    <property type="entry name" value="DIVERGENT PAIRED-RELATED HOMEOBOX"/>
    <property type="match status" value="1"/>
</dbReference>
<evidence type="ECO:0000313" key="9">
    <source>
        <dbReference type="EMBL" id="VCW84316.1"/>
    </source>
</evidence>
<dbReference type="Pfam" id="PF00046">
    <property type="entry name" value="Homeodomain"/>
    <property type="match status" value="1"/>
</dbReference>
<evidence type="ECO:0000256" key="4">
    <source>
        <dbReference type="ARBA" id="ARBA00023242"/>
    </source>
</evidence>
<gene>
    <name evidence="9" type="ORF">BN2614_LOCUS2</name>
</gene>
<evidence type="ECO:0000256" key="2">
    <source>
        <dbReference type="ARBA" id="ARBA00023125"/>
    </source>
</evidence>
<dbReference type="InterPro" id="IPR001356">
    <property type="entry name" value="HD"/>
</dbReference>
<dbReference type="GO" id="GO:0005634">
    <property type="term" value="C:nucleus"/>
    <property type="evidence" value="ECO:0007669"/>
    <property type="project" value="UniProtKB-SubCell"/>
</dbReference>
<dbReference type="EMBL" id="CYRY02013902">
    <property type="protein sequence ID" value="VCW84316.1"/>
    <property type="molecule type" value="Genomic_DNA"/>
</dbReference>
<accession>A0A9X9LSD3</accession>
<evidence type="ECO:0000256" key="7">
    <source>
        <dbReference type="SAM" id="MobiDB-lite"/>
    </source>
</evidence>
<keyword evidence="3 5" id="KW-0371">Homeobox</keyword>
<dbReference type="PROSITE" id="PS50071">
    <property type="entry name" value="HOMEOBOX_2"/>
    <property type="match status" value="1"/>
</dbReference>
<feature type="DNA-binding region" description="Homeobox" evidence="5">
    <location>
        <begin position="16"/>
        <end position="75"/>
    </location>
</feature>
<evidence type="ECO:0000256" key="3">
    <source>
        <dbReference type="ARBA" id="ARBA00023155"/>
    </source>
</evidence>
<feature type="domain" description="Homeobox" evidence="8">
    <location>
        <begin position="14"/>
        <end position="74"/>
    </location>
</feature>
<dbReference type="GO" id="GO:0000978">
    <property type="term" value="F:RNA polymerase II cis-regulatory region sequence-specific DNA binding"/>
    <property type="evidence" value="ECO:0007669"/>
    <property type="project" value="TreeGrafter"/>
</dbReference>
<evidence type="ECO:0000256" key="5">
    <source>
        <dbReference type="PROSITE-ProRule" id="PRU00108"/>
    </source>
</evidence>
<dbReference type="AlphaFoldDB" id="A0A9X9LSD3"/>
<dbReference type="SUPFAM" id="SSF46689">
    <property type="entry name" value="Homeodomain-like"/>
    <property type="match status" value="1"/>
</dbReference>
<comment type="caution">
    <text evidence="9">The sequence shown here is derived from an EMBL/GenBank/DDBJ whole genome shotgun (WGS) entry which is preliminary data.</text>
</comment>
<keyword evidence="10" id="KW-1185">Reference proteome</keyword>
<evidence type="ECO:0000256" key="6">
    <source>
        <dbReference type="RuleBase" id="RU000682"/>
    </source>
</evidence>
<keyword evidence="2 5" id="KW-0238">DNA-binding</keyword>